<reference evidence="5 6" key="1">
    <citation type="submission" date="2023-08" db="EMBL/GenBank/DDBJ databases">
        <title>Pathogen: clinical or host-associated sample.</title>
        <authorList>
            <person name="Hergert J."/>
            <person name="Casey R."/>
            <person name="Wagner J."/>
            <person name="Young E.L."/>
            <person name="Oakeson K.F."/>
        </authorList>
    </citation>
    <scope>NUCLEOTIDE SEQUENCE [LARGE SCALE GENOMIC DNA]</scope>
    <source>
        <strain evidence="5 6">UPHL-collab-2</strain>
        <plasmid evidence="5 6">unnamed1</plasmid>
    </source>
</reference>
<dbReference type="InterPro" id="IPR018060">
    <property type="entry name" value="HTH_AraC"/>
</dbReference>
<dbReference type="EMBL" id="CP132315">
    <property type="protein sequence ID" value="WLS05239.1"/>
    <property type="molecule type" value="Genomic_DNA"/>
</dbReference>
<sequence length="317" mass="35375">MRAGGDVEIVDEASFAGAFETRALGDLRWARTRSGAFRFLRGKDRTQKIMVEHVMVNVVASGRVYGRIGRRKISQATGGVVFSRLSNPMDLVVEDATWLALIIPMRLLTASFNWSPRFDGFVFDAGTAQAAMIGGLLSSFDQIDETLDAAEIDCVTRASIAMIASCLDQAVRLTSKPKKDVTNLQLSIRKYIADHLSDPDLGQERLSRAFNLSRAQLYRCMKGTSNIAKTIRRLRLFAIRRDILSGSNKHQTIPAIARSWGLTDERNFRRAFVTEFGYPPSYLRDWSNSVVDRVGEGARLGFDLEQWMLGGQTDDVV</sequence>
<accession>A0ABY9KC98</accession>
<dbReference type="RefSeq" id="WP_306161703.1">
    <property type="nucleotide sequence ID" value="NZ_CP132315.1"/>
</dbReference>
<keyword evidence="1" id="KW-0805">Transcription regulation</keyword>
<keyword evidence="5" id="KW-0614">Plasmid</keyword>
<dbReference type="InterPro" id="IPR050204">
    <property type="entry name" value="AraC_XylS_family_regulators"/>
</dbReference>
<feature type="domain" description="HTH araC/xylS-type" evidence="4">
    <location>
        <begin position="186"/>
        <end position="286"/>
    </location>
</feature>
<name>A0ABY9KC98_9HYPH</name>
<dbReference type="PROSITE" id="PS00041">
    <property type="entry name" value="HTH_ARAC_FAMILY_1"/>
    <property type="match status" value="1"/>
</dbReference>
<evidence type="ECO:0000313" key="5">
    <source>
        <dbReference type="EMBL" id="WLS05239.1"/>
    </source>
</evidence>
<keyword evidence="6" id="KW-1185">Reference proteome</keyword>
<geneLocation type="plasmid" evidence="5 6">
    <name>unnamed1</name>
</geneLocation>
<dbReference type="Pfam" id="PF12833">
    <property type="entry name" value="HTH_18"/>
    <property type="match status" value="1"/>
</dbReference>
<keyword evidence="3" id="KW-0804">Transcription</keyword>
<dbReference type="PROSITE" id="PS01124">
    <property type="entry name" value="HTH_ARAC_FAMILY_2"/>
    <property type="match status" value="1"/>
</dbReference>
<evidence type="ECO:0000256" key="3">
    <source>
        <dbReference type="ARBA" id="ARBA00023163"/>
    </source>
</evidence>
<dbReference type="InterPro" id="IPR018062">
    <property type="entry name" value="HTH_AraC-typ_CS"/>
</dbReference>
<evidence type="ECO:0000313" key="6">
    <source>
        <dbReference type="Proteomes" id="UP001225788"/>
    </source>
</evidence>
<dbReference type="Proteomes" id="UP001225788">
    <property type="component" value="Plasmid unnamed1"/>
</dbReference>
<gene>
    <name evidence="5" type="ORF">Q9315_24105</name>
</gene>
<organism evidence="5 6">
    <name type="scientific">Shinella oryzae</name>
    <dbReference type="NCBI Taxonomy" id="2871820"/>
    <lineage>
        <taxon>Bacteria</taxon>
        <taxon>Pseudomonadati</taxon>
        <taxon>Pseudomonadota</taxon>
        <taxon>Alphaproteobacteria</taxon>
        <taxon>Hyphomicrobiales</taxon>
        <taxon>Rhizobiaceae</taxon>
        <taxon>Shinella</taxon>
    </lineage>
</organism>
<evidence type="ECO:0000259" key="4">
    <source>
        <dbReference type="PROSITE" id="PS01124"/>
    </source>
</evidence>
<dbReference type="SMART" id="SM00342">
    <property type="entry name" value="HTH_ARAC"/>
    <property type="match status" value="1"/>
</dbReference>
<keyword evidence="2" id="KW-0238">DNA-binding</keyword>
<protein>
    <submittedName>
        <fullName evidence="5">AraC family transcriptional regulator</fullName>
    </submittedName>
</protein>
<dbReference type="PANTHER" id="PTHR46796">
    <property type="entry name" value="HTH-TYPE TRANSCRIPTIONAL ACTIVATOR RHAS-RELATED"/>
    <property type="match status" value="1"/>
</dbReference>
<evidence type="ECO:0000256" key="1">
    <source>
        <dbReference type="ARBA" id="ARBA00023015"/>
    </source>
</evidence>
<dbReference type="PANTHER" id="PTHR46796:SF6">
    <property type="entry name" value="ARAC SUBFAMILY"/>
    <property type="match status" value="1"/>
</dbReference>
<proteinExistence type="predicted"/>
<evidence type="ECO:0000256" key="2">
    <source>
        <dbReference type="ARBA" id="ARBA00023125"/>
    </source>
</evidence>
<dbReference type="Gene3D" id="1.10.10.60">
    <property type="entry name" value="Homeodomain-like"/>
    <property type="match status" value="1"/>
</dbReference>